<sequence length="228" mass="25846">MGSKRKSSDENGDGEASPTRAGGSKRCCCDRRDRGYTLDEFMKKLNPRDLEQNFCELTGSSSSQTSNVLVQPNGMFTIAQGLAAPIGLESGNSSKTIFMNREGILSGTIRLDLPVEDLLEENERSYLPNNFDIGSPLRRDKWLMLLFVARFKMAARRPRESKCSETNSPRRNWLKLVFIVERIHQGCRNYPRLHVKVSLNDINLYGKGRENPPRMYDLSEVICHSLAQ</sequence>
<protein>
    <submittedName>
        <fullName evidence="2">Uncharacterized protein</fullName>
    </submittedName>
</protein>
<evidence type="ECO:0000313" key="3">
    <source>
        <dbReference type="Proteomes" id="UP001552299"/>
    </source>
</evidence>
<evidence type="ECO:0000313" key="2">
    <source>
        <dbReference type="EMBL" id="KAL0916316.1"/>
    </source>
</evidence>
<reference evidence="2 3" key="1">
    <citation type="journal article" date="2024" name="Plant Biotechnol. J.">
        <title>Dendrobium thyrsiflorum genome and its molecular insights into genes involved in important horticultural traits.</title>
        <authorList>
            <person name="Chen B."/>
            <person name="Wang J.Y."/>
            <person name="Zheng P.J."/>
            <person name="Li K.L."/>
            <person name="Liang Y.M."/>
            <person name="Chen X.F."/>
            <person name="Zhang C."/>
            <person name="Zhao X."/>
            <person name="He X."/>
            <person name="Zhang G.Q."/>
            <person name="Liu Z.J."/>
            <person name="Xu Q."/>
        </authorList>
    </citation>
    <scope>NUCLEOTIDE SEQUENCE [LARGE SCALE GENOMIC DNA]</scope>
    <source>
        <strain evidence="2">GZMU011</strain>
    </source>
</reference>
<feature type="region of interest" description="Disordered" evidence="1">
    <location>
        <begin position="1"/>
        <end position="25"/>
    </location>
</feature>
<dbReference type="Proteomes" id="UP001552299">
    <property type="component" value="Unassembled WGS sequence"/>
</dbReference>
<accession>A0ABD0V189</accession>
<gene>
    <name evidence="2" type="ORF">M5K25_013817</name>
</gene>
<comment type="caution">
    <text evidence="2">The sequence shown here is derived from an EMBL/GenBank/DDBJ whole genome shotgun (WGS) entry which is preliminary data.</text>
</comment>
<organism evidence="2 3">
    <name type="scientific">Dendrobium thyrsiflorum</name>
    <name type="common">Pinecone-like raceme dendrobium</name>
    <name type="synonym">Orchid</name>
    <dbReference type="NCBI Taxonomy" id="117978"/>
    <lineage>
        <taxon>Eukaryota</taxon>
        <taxon>Viridiplantae</taxon>
        <taxon>Streptophyta</taxon>
        <taxon>Embryophyta</taxon>
        <taxon>Tracheophyta</taxon>
        <taxon>Spermatophyta</taxon>
        <taxon>Magnoliopsida</taxon>
        <taxon>Liliopsida</taxon>
        <taxon>Asparagales</taxon>
        <taxon>Orchidaceae</taxon>
        <taxon>Epidendroideae</taxon>
        <taxon>Malaxideae</taxon>
        <taxon>Dendrobiinae</taxon>
        <taxon>Dendrobium</taxon>
    </lineage>
</organism>
<keyword evidence="3" id="KW-1185">Reference proteome</keyword>
<dbReference type="AlphaFoldDB" id="A0ABD0V189"/>
<proteinExistence type="predicted"/>
<name>A0ABD0V189_DENTH</name>
<dbReference type="EMBL" id="JANQDX010000011">
    <property type="protein sequence ID" value="KAL0916316.1"/>
    <property type="molecule type" value="Genomic_DNA"/>
</dbReference>
<evidence type="ECO:0000256" key="1">
    <source>
        <dbReference type="SAM" id="MobiDB-lite"/>
    </source>
</evidence>